<dbReference type="SUPFAM" id="SSF54197">
    <property type="entry name" value="HIT-like"/>
    <property type="match status" value="1"/>
</dbReference>
<sequence>MDDLFLKIISGEEEGKIFYEDEYCVAFYDKFPIQPGHFLVVPRIKSKNIAEADDFTAGHLINTARKLGKQEVLDKGIAGFKILINTGRSADQSIFHTHVHVIPYKEKSKDN</sequence>
<dbReference type="InterPro" id="IPR036265">
    <property type="entry name" value="HIT-like_sf"/>
</dbReference>
<proteinExistence type="predicted"/>
<gene>
    <name evidence="5" type="ORF">K668_01030</name>
</gene>
<dbReference type="KEGG" id="mbq:K668_01030"/>
<organism evidence="5 6">
    <name type="scientific">Mycoplasmopsis bovis CQ-W70</name>
    <dbReference type="NCBI Taxonomy" id="1316930"/>
    <lineage>
        <taxon>Bacteria</taxon>
        <taxon>Bacillati</taxon>
        <taxon>Mycoplasmatota</taxon>
        <taxon>Mycoplasmoidales</taxon>
        <taxon>Metamycoplasmataceae</taxon>
        <taxon>Mycoplasmopsis</taxon>
    </lineage>
</organism>
<evidence type="ECO:0000256" key="1">
    <source>
        <dbReference type="PIRSR" id="PIRSR601310-1"/>
    </source>
</evidence>
<dbReference type="GO" id="GO:0009117">
    <property type="term" value="P:nucleotide metabolic process"/>
    <property type="evidence" value="ECO:0007669"/>
    <property type="project" value="TreeGrafter"/>
</dbReference>
<dbReference type="InterPro" id="IPR011146">
    <property type="entry name" value="HIT-like"/>
</dbReference>
<dbReference type="Pfam" id="PF01230">
    <property type="entry name" value="HIT"/>
    <property type="match status" value="1"/>
</dbReference>
<dbReference type="PANTHER" id="PTHR46648">
    <property type="entry name" value="HIT FAMILY PROTEIN 1"/>
    <property type="match status" value="1"/>
</dbReference>
<evidence type="ECO:0000313" key="6">
    <source>
        <dbReference type="Proteomes" id="UP000027182"/>
    </source>
</evidence>
<dbReference type="HOGENOM" id="CLU_056776_3_2_14"/>
<accession>A0A059XYW9</accession>
<dbReference type="RefSeq" id="WP_013954652.1">
    <property type="nucleotide sequence ID" value="NZ_CP005933.1"/>
</dbReference>
<feature type="active site" description="Tele-AMP-histidine intermediate" evidence="1">
    <location>
        <position position="98"/>
    </location>
</feature>
<evidence type="ECO:0000256" key="2">
    <source>
        <dbReference type="PIRSR" id="PIRSR601310-3"/>
    </source>
</evidence>
<reference evidence="5 6" key="1">
    <citation type="submission" date="2013-04" db="EMBL/GenBank/DDBJ databases">
        <authorList>
            <person name="Lin L."/>
            <person name="Zeng Z."/>
            <person name="Xie J."/>
            <person name="Luo L."/>
            <person name="Yang Z."/>
            <person name="Liang W."/>
            <person name="Lin H."/>
            <person name="Dong C."/>
            <person name="Sun Y."/>
        </authorList>
    </citation>
    <scope>NUCLEOTIDE SEQUENCE [LARGE SCALE GENOMIC DNA]</scope>
    <source>
        <strain evidence="5 6">CQ-W70</strain>
    </source>
</reference>
<dbReference type="PRINTS" id="PR00332">
    <property type="entry name" value="HISTRIAD"/>
</dbReference>
<dbReference type="InterPro" id="IPR001310">
    <property type="entry name" value="Histidine_triad_HIT"/>
</dbReference>
<dbReference type="AlphaFoldDB" id="A0A059XYW9"/>
<evidence type="ECO:0000259" key="4">
    <source>
        <dbReference type="PROSITE" id="PS51084"/>
    </source>
</evidence>
<dbReference type="NCBIfam" id="NF045834">
    <property type="entry name" value="M_plasma_HinT"/>
    <property type="match status" value="1"/>
</dbReference>
<dbReference type="InterPro" id="IPR054919">
    <property type="entry name" value="M_plasma_HinT"/>
</dbReference>
<dbReference type="PATRIC" id="fig|1316930.3.peg.215"/>
<protein>
    <submittedName>
        <fullName evidence="5">HIT-like protein</fullName>
    </submittedName>
</protein>
<dbReference type="GO" id="GO:0003824">
    <property type="term" value="F:catalytic activity"/>
    <property type="evidence" value="ECO:0007669"/>
    <property type="project" value="InterPro"/>
</dbReference>
<evidence type="ECO:0000313" key="5">
    <source>
        <dbReference type="EMBL" id="AIA33794.1"/>
    </source>
</evidence>
<dbReference type="PROSITE" id="PS51084">
    <property type="entry name" value="HIT_2"/>
    <property type="match status" value="1"/>
</dbReference>
<evidence type="ECO:0000256" key="3">
    <source>
        <dbReference type="PROSITE-ProRule" id="PRU00464"/>
    </source>
</evidence>
<dbReference type="Proteomes" id="UP000027182">
    <property type="component" value="Chromosome"/>
</dbReference>
<dbReference type="EMBL" id="CP005933">
    <property type="protein sequence ID" value="AIA33794.1"/>
    <property type="molecule type" value="Genomic_DNA"/>
</dbReference>
<dbReference type="InterPro" id="IPR019808">
    <property type="entry name" value="Histidine_triad_CS"/>
</dbReference>
<dbReference type="PROSITE" id="PS00892">
    <property type="entry name" value="HIT_1"/>
    <property type="match status" value="1"/>
</dbReference>
<name>A0A059XYW9_MYCBV</name>
<feature type="short sequence motif" description="Histidine triad motif" evidence="2 3">
    <location>
        <begin position="96"/>
        <end position="100"/>
    </location>
</feature>
<dbReference type="Gene3D" id="3.30.428.10">
    <property type="entry name" value="HIT-like"/>
    <property type="match status" value="1"/>
</dbReference>
<feature type="domain" description="HIT" evidence="4">
    <location>
        <begin position="4"/>
        <end position="111"/>
    </location>
</feature>
<dbReference type="PANTHER" id="PTHR46648:SF1">
    <property type="entry name" value="ADENOSINE 5'-MONOPHOSPHORAMIDASE HNT1"/>
    <property type="match status" value="1"/>
</dbReference>